<dbReference type="InterPro" id="IPR000515">
    <property type="entry name" value="MetI-like"/>
</dbReference>
<evidence type="ECO:0000256" key="5">
    <source>
        <dbReference type="ARBA" id="ARBA00022989"/>
    </source>
</evidence>
<comment type="caution">
    <text evidence="9">The sequence shown here is derived from an EMBL/GenBank/DDBJ whole genome shotgun (WGS) entry which is preliminary data.</text>
</comment>
<dbReference type="Pfam" id="PF00528">
    <property type="entry name" value="BPD_transp_1"/>
    <property type="match status" value="1"/>
</dbReference>
<feature type="transmembrane region" description="Helical" evidence="7">
    <location>
        <begin position="97"/>
        <end position="121"/>
    </location>
</feature>
<evidence type="ECO:0000256" key="2">
    <source>
        <dbReference type="ARBA" id="ARBA00022448"/>
    </source>
</evidence>
<proteinExistence type="inferred from homology"/>
<keyword evidence="3" id="KW-1003">Cell membrane</keyword>
<reference evidence="9 10" key="1">
    <citation type="submission" date="2021-01" db="EMBL/GenBank/DDBJ databases">
        <title>WGS of actinomycetes isolated from Thailand.</title>
        <authorList>
            <person name="Thawai C."/>
        </authorList>
    </citation>
    <scope>NUCLEOTIDE SEQUENCE [LARGE SCALE GENOMIC DNA]</scope>
    <source>
        <strain evidence="9 10">CA3R110</strain>
    </source>
</reference>
<feature type="transmembrane region" description="Helical" evidence="7">
    <location>
        <begin position="275"/>
        <end position="295"/>
    </location>
</feature>
<evidence type="ECO:0000256" key="3">
    <source>
        <dbReference type="ARBA" id="ARBA00022475"/>
    </source>
</evidence>
<accession>A0ABS1PF40</accession>
<keyword evidence="4 7" id="KW-0812">Transmembrane</keyword>
<evidence type="ECO:0000259" key="8">
    <source>
        <dbReference type="PROSITE" id="PS50928"/>
    </source>
</evidence>
<comment type="subcellular location">
    <subcellularLocation>
        <location evidence="1 7">Cell membrane</location>
        <topology evidence="1 7">Multi-pass membrane protein</topology>
    </subcellularLocation>
</comment>
<comment type="similarity">
    <text evidence="7">Belongs to the binding-protein-dependent transport system permease family.</text>
</comment>
<keyword evidence="6 7" id="KW-0472">Membrane</keyword>
<dbReference type="InterPro" id="IPR045621">
    <property type="entry name" value="BPD_transp_1_N"/>
</dbReference>
<feature type="transmembrane region" description="Helical" evidence="7">
    <location>
        <begin position="234"/>
        <end position="255"/>
    </location>
</feature>
<dbReference type="SUPFAM" id="SSF161098">
    <property type="entry name" value="MetI-like"/>
    <property type="match status" value="1"/>
</dbReference>
<evidence type="ECO:0000313" key="9">
    <source>
        <dbReference type="EMBL" id="MBL1110894.1"/>
    </source>
</evidence>
<dbReference type="Gene3D" id="1.10.3720.10">
    <property type="entry name" value="MetI-like"/>
    <property type="match status" value="1"/>
</dbReference>
<dbReference type="Pfam" id="PF19300">
    <property type="entry name" value="BPD_transp_1_N"/>
    <property type="match status" value="1"/>
</dbReference>
<keyword evidence="10" id="KW-1185">Reference proteome</keyword>
<sequence>MRVLLGRLFQLILVLLAVTLVVFVLTQIAPGDAARLRLGPRASPEAVSELRHQLGLDRGLPRQYLAYIIRVLHGDFGTSIDGQHVSSIIGQRIGDTLWLLLGTLMFAVPAALILAWTAAWFRDRTVDHAIRLGVLLAMFLPAFWVGFLLIRLVAMPTGWFPVADLGSGPGDLIRSLVLPSVTGAILLTAILVRSLRSSLIDVLDSEYIAVARSLGVGGSTLIVRHVLRNAVGPVLTLLALNVGYLFFGVVILEATFNIPGLGSALVEASAKRDVYTVQGITLLFAAGVVLANILGETVVSMLDPRTVST</sequence>
<name>A0ABS1PF40_9ACTN</name>
<keyword evidence="2 7" id="KW-0813">Transport</keyword>
<feature type="domain" description="ABC transmembrane type-1" evidence="8">
    <location>
        <begin position="93"/>
        <end position="295"/>
    </location>
</feature>
<organism evidence="9 10">
    <name type="scientific">Streptomyces endocoffeicus</name>
    <dbReference type="NCBI Taxonomy" id="2898945"/>
    <lineage>
        <taxon>Bacteria</taxon>
        <taxon>Bacillati</taxon>
        <taxon>Actinomycetota</taxon>
        <taxon>Actinomycetes</taxon>
        <taxon>Kitasatosporales</taxon>
        <taxon>Streptomycetaceae</taxon>
        <taxon>Streptomyces</taxon>
    </lineage>
</organism>
<dbReference type="Proteomes" id="UP000621510">
    <property type="component" value="Unassembled WGS sequence"/>
</dbReference>
<dbReference type="PANTHER" id="PTHR43163">
    <property type="entry name" value="DIPEPTIDE TRANSPORT SYSTEM PERMEASE PROTEIN DPPB-RELATED"/>
    <property type="match status" value="1"/>
</dbReference>
<dbReference type="EMBL" id="JAERRG010000001">
    <property type="protein sequence ID" value="MBL1110894.1"/>
    <property type="molecule type" value="Genomic_DNA"/>
</dbReference>
<evidence type="ECO:0000256" key="7">
    <source>
        <dbReference type="RuleBase" id="RU363032"/>
    </source>
</evidence>
<dbReference type="InterPro" id="IPR035906">
    <property type="entry name" value="MetI-like_sf"/>
</dbReference>
<dbReference type="CDD" id="cd06261">
    <property type="entry name" value="TM_PBP2"/>
    <property type="match status" value="1"/>
</dbReference>
<protein>
    <submittedName>
        <fullName evidence="9">ABC transporter permease</fullName>
    </submittedName>
</protein>
<feature type="transmembrane region" description="Helical" evidence="7">
    <location>
        <begin position="172"/>
        <end position="192"/>
    </location>
</feature>
<dbReference type="PANTHER" id="PTHR43163:SF6">
    <property type="entry name" value="DIPEPTIDE TRANSPORT SYSTEM PERMEASE PROTEIN DPPB-RELATED"/>
    <property type="match status" value="1"/>
</dbReference>
<dbReference type="PROSITE" id="PS50928">
    <property type="entry name" value="ABC_TM1"/>
    <property type="match status" value="1"/>
</dbReference>
<evidence type="ECO:0000256" key="1">
    <source>
        <dbReference type="ARBA" id="ARBA00004651"/>
    </source>
</evidence>
<evidence type="ECO:0000256" key="6">
    <source>
        <dbReference type="ARBA" id="ARBA00023136"/>
    </source>
</evidence>
<keyword evidence="5 7" id="KW-1133">Transmembrane helix</keyword>
<gene>
    <name evidence="9" type="ORF">JK364_00460</name>
</gene>
<evidence type="ECO:0000313" key="10">
    <source>
        <dbReference type="Proteomes" id="UP000621510"/>
    </source>
</evidence>
<feature type="transmembrane region" description="Helical" evidence="7">
    <location>
        <begin position="133"/>
        <end position="152"/>
    </location>
</feature>
<evidence type="ECO:0000256" key="4">
    <source>
        <dbReference type="ARBA" id="ARBA00022692"/>
    </source>
</evidence>